<feature type="region of interest" description="Disordered" evidence="7">
    <location>
        <begin position="338"/>
        <end position="400"/>
    </location>
</feature>
<keyword evidence="3" id="KW-0238">DNA-binding</keyword>
<gene>
    <name evidence="10" type="primary">LOC104595882</name>
</gene>
<dbReference type="GeneID" id="104595882"/>
<dbReference type="PANTHER" id="PTHR31003">
    <property type="entry name" value="MYB FAMILY TRANSCRIPTION FACTOR"/>
    <property type="match status" value="1"/>
</dbReference>
<feature type="coiled-coil region" evidence="6">
    <location>
        <begin position="31"/>
        <end position="61"/>
    </location>
</feature>
<comment type="subcellular location">
    <subcellularLocation>
        <location evidence="1">Nucleus</location>
    </subcellularLocation>
</comment>
<evidence type="ECO:0000256" key="1">
    <source>
        <dbReference type="ARBA" id="ARBA00004123"/>
    </source>
</evidence>
<feature type="compositionally biased region" description="Low complexity" evidence="7">
    <location>
        <begin position="346"/>
        <end position="362"/>
    </location>
</feature>
<evidence type="ECO:0000256" key="6">
    <source>
        <dbReference type="SAM" id="Coils"/>
    </source>
</evidence>
<evidence type="ECO:0000256" key="2">
    <source>
        <dbReference type="ARBA" id="ARBA00023015"/>
    </source>
</evidence>
<evidence type="ECO:0000256" key="4">
    <source>
        <dbReference type="ARBA" id="ARBA00023163"/>
    </source>
</evidence>
<reference evidence="10" key="1">
    <citation type="submission" date="2025-08" db="UniProtKB">
        <authorList>
            <consortium name="RefSeq"/>
        </authorList>
    </citation>
    <scope>IDENTIFICATION</scope>
</reference>
<dbReference type="PROSITE" id="PS51294">
    <property type="entry name" value="HTH_MYB"/>
    <property type="match status" value="1"/>
</dbReference>
<dbReference type="Pfam" id="PF00249">
    <property type="entry name" value="Myb_DNA-binding"/>
    <property type="match status" value="1"/>
</dbReference>
<evidence type="ECO:0000256" key="7">
    <source>
        <dbReference type="SAM" id="MobiDB-lite"/>
    </source>
</evidence>
<protein>
    <submittedName>
        <fullName evidence="10">Myb family transcription factor EFM-like</fullName>
    </submittedName>
</protein>
<evidence type="ECO:0000259" key="8">
    <source>
        <dbReference type="PROSITE" id="PS51294"/>
    </source>
</evidence>
<feature type="domain" description="HTH myb-type" evidence="8">
    <location>
        <begin position="254"/>
        <end position="314"/>
    </location>
</feature>
<dbReference type="STRING" id="4432.A0A1U7ZSU3"/>
<dbReference type="Pfam" id="PF26575">
    <property type="entry name" value="HHO5_N"/>
    <property type="match status" value="1"/>
</dbReference>
<dbReference type="GO" id="GO:0003700">
    <property type="term" value="F:DNA-binding transcription factor activity"/>
    <property type="evidence" value="ECO:0007669"/>
    <property type="project" value="InterPro"/>
</dbReference>
<feature type="region of interest" description="Disordered" evidence="7">
    <location>
        <begin position="233"/>
        <end position="256"/>
    </location>
</feature>
<keyword evidence="2" id="KW-0805">Transcription regulation</keyword>
<dbReference type="GO" id="GO:0005634">
    <property type="term" value="C:nucleus"/>
    <property type="evidence" value="ECO:0007669"/>
    <property type="project" value="UniProtKB-SubCell"/>
</dbReference>
<evidence type="ECO:0000313" key="9">
    <source>
        <dbReference type="Proteomes" id="UP000189703"/>
    </source>
</evidence>
<keyword evidence="6" id="KW-0175">Coiled coil</keyword>
<proteinExistence type="predicted"/>
<dbReference type="PANTHER" id="PTHR31003:SF3">
    <property type="entry name" value="HOMEODOMAIN-LIKE SUPERFAMILY PROTEIN-RELATED"/>
    <property type="match status" value="1"/>
</dbReference>
<keyword evidence="9" id="KW-1185">Reference proteome</keyword>
<dbReference type="InterPro" id="IPR058673">
    <property type="entry name" value="HHO5-like_N"/>
</dbReference>
<dbReference type="InterPro" id="IPR044787">
    <property type="entry name" value="HHO5-like"/>
</dbReference>
<dbReference type="SUPFAM" id="SSF46689">
    <property type="entry name" value="Homeodomain-like"/>
    <property type="match status" value="1"/>
</dbReference>
<keyword evidence="4" id="KW-0804">Transcription</keyword>
<dbReference type="InterPro" id="IPR001005">
    <property type="entry name" value="SANT/Myb"/>
</dbReference>
<evidence type="ECO:0000313" key="10">
    <source>
        <dbReference type="RefSeq" id="XP_010255132.1"/>
    </source>
</evidence>
<dbReference type="KEGG" id="nnu:104595882"/>
<evidence type="ECO:0000256" key="3">
    <source>
        <dbReference type="ARBA" id="ARBA00023125"/>
    </source>
</evidence>
<dbReference type="FunFam" id="1.10.10.60:FF:000002">
    <property type="entry name" value="Myb family transcription factor"/>
    <property type="match status" value="1"/>
</dbReference>
<dbReference type="AlphaFoldDB" id="A0A1U7ZSU3"/>
<sequence length="400" mass="44780">MGSTSPELSLDFKPWQAPKTICCFLRELSAIEDIPERLSKLDEYIKKLEEEMKKIDAFKRELPLCMLLLDDAIITLKEHAMQCTTSDVRPVMEEFIPLKRNSDEDGAPKKENDCRDKKNWMSTAQLWSSNGYSNKDNCYDRNKKSTVDRKEVGEDDHSVPENAFQPCKYRSRGGAFMPFKGYSCFPATVVKEDKDVLPISALSLLTPGIRTHSIEASPGYLNSKSIISSRVINSSSTKHHTQSNLQNTLQQQQSSRKQRRCWSPELHRRFVNALQQLGGSQVATPKQIRELMKVDGLTNDEVKSHLQKYRLHTRRLPAVSPPANQPVVVLGGLWMPQDQYGPSPKPSTSQSGSPQGPLQLAGAAGGLSTTGGDSMEDDDDGRSESYSWKGHHQKSGEDDV</sequence>
<organism evidence="9 10">
    <name type="scientific">Nelumbo nucifera</name>
    <name type="common">Sacred lotus</name>
    <dbReference type="NCBI Taxonomy" id="4432"/>
    <lineage>
        <taxon>Eukaryota</taxon>
        <taxon>Viridiplantae</taxon>
        <taxon>Streptophyta</taxon>
        <taxon>Embryophyta</taxon>
        <taxon>Tracheophyta</taxon>
        <taxon>Spermatophyta</taxon>
        <taxon>Magnoliopsida</taxon>
        <taxon>Proteales</taxon>
        <taxon>Nelumbonaceae</taxon>
        <taxon>Nelumbo</taxon>
    </lineage>
</organism>
<dbReference type="RefSeq" id="XP_010255132.1">
    <property type="nucleotide sequence ID" value="XM_010256830.2"/>
</dbReference>
<dbReference type="OMA" id="CMILIND"/>
<feature type="compositionally biased region" description="Low complexity" evidence="7">
    <location>
        <begin position="233"/>
        <end position="254"/>
    </location>
</feature>
<name>A0A1U7ZSU3_NELNU</name>
<keyword evidence="5" id="KW-0539">Nucleus</keyword>
<accession>A0A1U7ZSU3</accession>
<dbReference type="OrthoDB" id="1908613at2759"/>
<dbReference type="InterPro" id="IPR006447">
    <property type="entry name" value="Myb_dom_plants"/>
</dbReference>
<dbReference type="Proteomes" id="UP000189703">
    <property type="component" value="Unplaced"/>
</dbReference>
<dbReference type="eggNOG" id="ENOG502QWQD">
    <property type="taxonomic scope" value="Eukaryota"/>
</dbReference>
<dbReference type="GO" id="GO:0003677">
    <property type="term" value="F:DNA binding"/>
    <property type="evidence" value="ECO:0007669"/>
    <property type="project" value="UniProtKB-KW"/>
</dbReference>
<dbReference type="InParanoid" id="A0A1U7ZSU3"/>
<dbReference type="Gene3D" id="1.10.10.60">
    <property type="entry name" value="Homeodomain-like"/>
    <property type="match status" value="1"/>
</dbReference>
<dbReference type="NCBIfam" id="TIGR01557">
    <property type="entry name" value="myb_SHAQKYF"/>
    <property type="match status" value="1"/>
</dbReference>
<evidence type="ECO:0000256" key="5">
    <source>
        <dbReference type="ARBA" id="ARBA00023242"/>
    </source>
</evidence>
<dbReference type="InterPro" id="IPR017930">
    <property type="entry name" value="Myb_dom"/>
</dbReference>
<dbReference type="InterPro" id="IPR009057">
    <property type="entry name" value="Homeodomain-like_sf"/>
</dbReference>